<dbReference type="Pfam" id="PF08281">
    <property type="entry name" value="Sigma70_r4_2"/>
    <property type="match status" value="1"/>
</dbReference>
<dbReference type="OrthoDB" id="1524077at2"/>
<keyword evidence="2" id="KW-0805">Transcription regulation</keyword>
<evidence type="ECO:0000259" key="7">
    <source>
        <dbReference type="Pfam" id="PF08281"/>
    </source>
</evidence>
<evidence type="ECO:0000256" key="3">
    <source>
        <dbReference type="ARBA" id="ARBA00023082"/>
    </source>
</evidence>
<name>A0A327QRF9_9BACT</name>
<dbReference type="InterPro" id="IPR013249">
    <property type="entry name" value="RNA_pol_sigma70_r4_t2"/>
</dbReference>
<evidence type="ECO:0000259" key="6">
    <source>
        <dbReference type="Pfam" id="PF04542"/>
    </source>
</evidence>
<dbReference type="Gene3D" id="1.10.1740.10">
    <property type="match status" value="1"/>
</dbReference>
<dbReference type="Gene3D" id="1.10.10.10">
    <property type="entry name" value="Winged helix-like DNA-binding domain superfamily/Winged helix DNA-binding domain"/>
    <property type="match status" value="1"/>
</dbReference>
<dbReference type="RefSeq" id="WP_111597223.1">
    <property type="nucleotide sequence ID" value="NZ_QLLL01000003.1"/>
</dbReference>
<dbReference type="InterPro" id="IPR013324">
    <property type="entry name" value="RNA_pol_sigma_r3/r4-like"/>
</dbReference>
<dbReference type="GO" id="GO:0016987">
    <property type="term" value="F:sigma factor activity"/>
    <property type="evidence" value="ECO:0007669"/>
    <property type="project" value="UniProtKB-KW"/>
</dbReference>
<dbReference type="GO" id="GO:0006352">
    <property type="term" value="P:DNA-templated transcription initiation"/>
    <property type="evidence" value="ECO:0007669"/>
    <property type="project" value="InterPro"/>
</dbReference>
<evidence type="ECO:0000313" key="8">
    <source>
        <dbReference type="EMBL" id="RAJ06618.1"/>
    </source>
</evidence>
<dbReference type="Pfam" id="PF04542">
    <property type="entry name" value="Sigma70_r2"/>
    <property type="match status" value="1"/>
</dbReference>
<dbReference type="EMBL" id="QLLL01000003">
    <property type="protein sequence ID" value="RAJ06618.1"/>
    <property type="molecule type" value="Genomic_DNA"/>
</dbReference>
<protein>
    <submittedName>
        <fullName evidence="8">RNA polymerase sigma factor (Sigma-70 family)</fullName>
    </submittedName>
</protein>
<proteinExistence type="inferred from homology"/>
<evidence type="ECO:0000256" key="1">
    <source>
        <dbReference type="ARBA" id="ARBA00010641"/>
    </source>
</evidence>
<keyword evidence="9" id="KW-1185">Reference proteome</keyword>
<dbReference type="Proteomes" id="UP000249547">
    <property type="component" value="Unassembled WGS sequence"/>
</dbReference>
<feature type="region of interest" description="Disordered" evidence="5">
    <location>
        <begin position="81"/>
        <end position="108"/>
    </location>
</feature>
<dbReference type="InterPro" id="IPR014284">
    <property type="entry name" value="RNA_pol_sigma-70_dom"/>
</dbReference>
<feature type="compositionally biased region" description="Polar residues" evidence="5">
    <location>
        <begin position="96"/>
        <end position="108"/>
    </location>
</feature>
<dbReference type="PANTHER" id="PTHR43133:SF46">
    <property type="entry name" value="RNA POLYMERASE SIGMA-70 FACTOR ECF SUBFAMILY"/>
    <property type="match status" value="1"/>
</dbReference>
<evidence type="ECO:0000256" key="5">
    <source>
        <dbReference type="SAM" id="MobiDB-lite"/>
    </source>
</evidence>
<comment type="caution">
    <text evidence="8">The sequence shown here is derived from an EMBL/GenBank/DDBJ whole genome shotgun (WGS) entry which is preliminary data.</text>
</comment>
<dbReference type="InterPro" id="IPR013325">
    <property type="entry name" value="RNA_pol_sigma_r2"/>
</dbReference>
<accession>A0A327QRF9</accession>
<dbReference type="InterPro" id="IPR007627">
    <property type="entry name" value="RNA_pol_sigma70_r2"/>
</dbReference>
<dbReference type="PANTHER" id="PTHR43133">
    <property type="entry name" value="RNA POLYMERASE ECF-TYPE SIGMA FACTO"/>
    <property type="match status" value="1"/>
</dbReference>
<dbReference type="SUPFAM" id="SSF88659">
    <property type="entry name" value="Sigma3 and sigma4 domains of RNA polymerase sigma factors"/>
    <property type="match status" value="1"/>
</dbReference>
<reference evidence="8 9" key="1">
    <citation type="submission" date="2018-06" db="EMBL/GenBank/DDBJ databases">
        <title>Genomic Encyclopedia of Archaeal and Bacterial Type Strains, Phase II (KMG-II): from individual species to whole genera.</title>
        <authorList>
            <person name="Goeker M."/>
        </authorList>
    </citation>
    <scope>NUCLEOTIDE SEQUENCE [LARGE SCALE GENOMIC DNA]</scope>
    <source>
        <strain evidence="8 9">DSM 23857</strain>
    </source>
</reference>
<comment type="similarity">
    <text evidence="1">Belongs to the sigma-70 factor family. ECF subfamily.</text>
</comment>
<dbReference type="SUPFAM" id="SSF88946">
    <property type="entry name" value="Sigma2 domain of RNA polymerase sigma factors"/>
    <property type="match status" value="1"/>
</dbReference>
<organism evidence="8 9">
    <name type="scientific">Chitinophaga skermanii</name>
    <dbReference type="NCBI Taxonomy" id="331697"/>
    <lineage>
        <taxon>Bacteria</taxon>
        <taxon>Pseudomonadati</taxon>
        <taxon>Bacteroidota</taxon>
        <taxon>Chitinophagia</taxon>
        <taxon>Chitinophagales</taxon>
        <taxon>Chitinophagaceae</taxon>
        <taxon>Chitinophaga</taxon>
    </lineage>
</organism>
<evidence type="ECO:0000256" key="2">
    <source>
        <dbReference type="ARBA" id="ARBA00023015"/>
    </source>
</evidence>
<feature type="domain" description="RNA polymerase sigma factor 70 region 4 type 2" evidence="7">
    <location>
        <begin position="119"/>
        <end position="167"/>
    </location>
</feature>
<keyword evidence="3" id="KW-0731">Sigma factor</keyword>
<dbReference type="InterPro" id="IPR039425">
    <property type="entry name" value="RNA_pol_sigma-70-like"/>
</dbReference>
<feature type="domain" description="RNA polymerase sigma-70 region 2" evidence="6">
    <location>
        <begin position="20"/>
        <end position="87"/>
    </location>
</feature>
<dbReference type="GO" id="GO:0003677">
    <property type="term" value="F:DNA binding"/>
    <property type="evidence" value="ECO:0007669"/>
    <property type="project" value="InterPro"/>
</dbReference>
<evidence type="ECO:0000256" key="4">
    <source>
        <dbReference type="ARBA" id="ARBA00023163"/>
    </source>
</evidence>
<evidence type="ECO:0000313" key="9">
    <source>
        <dbReference type="Proteomes" id="UP000249547"/>
    </source>
</evidence>
<dbReference type="AlphaFoldDB" id="A0A327QRF9"/>
<gene>
    <name evidence="8" type="ORF">LX64_01745</name>
</gene>
<keyword evidence="4" id="KW-0804">Transcription</keyword>
<sequence length="202" mass="23652">MELKAVNINIEINQQTFKALYDEYFTLCCRYAYAFLNDYEAARDVTSEVFCDIWKQRQQIRITESTKNYLLVSVRRQCKRHADKRDRQDELKQHYDTGSSSTHQPLENLTSKEATEKFNLLLQKLDPVKKEIIDARLLGLSYKEIAALLNITVRKVEYNMNAAIKELQEEAVNMKVSHHEIYMVVSSFMLLLSDQIDLITGF</sequence>
<dbReference type="NCBIfam" id="TIGR02937">
    <property type="entry name" value="sigma70-ECF"/>
    <property type="match status" value="1"/>
</dbReference>
<dbReference type="InterPro" id="IPR036388">
    <property type="entry name" value="WH-like_DNA-bd_sf"/>
</dbReference>
<feature type="compositionally biased region" description="Basic and acidic residues" evidence="5">
    <location>
        <begin position="83"/>
        <end position="95"/>
    </location>
</feature>